<accession>A0A8S4S732</accession>
<dbReference type="AlphaFoldDB" id="A0A8S4S732"/>
<protein>
    <submittedName>
        <fullName evidence="1">Jg8966 protein</fullName>
    </submittedName>
</protein>
<proteinExistence type="predicted"/>
<keyword evidence="2" id="KW-1185">Reference proteome</keyword>
<organism evidence="1 2">
    <name type="scientific">Pararge aegeria aegeria</name>
    <dbReference type="NCBI Taxonomy" id="348720"/>
    <lineage>
        <taxon>Eukaryota</taxon>
        <taxon>Metazoa</taxon>
        <taxon>Ecdysozoa</taxon>
        <taxon>Arthropoda</taxon>
        <taxon>Hexapoda</taxon>
        <taxon>Insecta</taxon>
        <taxon>Pterygota</taxon>
        <taxon>Neoptera</taxon>
        <taxon>Endopterygota</taxon>
        <taxon>Lepidoptera</taxon>
        <taxon>Glossata</taxon>
        <taxon>Ditrysia</taxon>
        <taxon>Papilionoidea</taxon>
        <taxon>Nymphalidae</taxon>
        <taxon>Satyrinae</taxon>
        <taxon>Satyrini</taxon>
        <taxon>Parargina</taxon>
        <taxon>Pararge</taxon>
    </lineage>
</organism>
<reference evidence="1" key="1">
    <citation type="submission" date="2022-03" db="EMBL/GenBank/DDBJ databases">
        <authorList>
            <person name="Lindestad O."/>
        </authorList>
    </citation>
    <scope>NUCLEOTIDE SEQUENCE</scope>
</reference>
<evidence type="ECO:0000313" key="2">
    <source>
        <dbReference type="Proteomes" id="UP000838756"/>
    </source>
</evidence>
<comment type="caution">
    <text evidence="1">The sequence shown here is derived from an EMBL/GenBank/DDBJ whole genome shotgun (WGS) entry which is preliminary data.</text>
</comment>
<name>A0A8S4S732_9NEOP</name>
<dbReference type="EMBL" id="CAKXAJ010026130">
    <property type="protein sequence ID" value="CAH2257819.1"/>
    <property type="molecule type" value="Genomic_DNA"/>
</dbReference>
<evidence type="ECO:0000313" key="1">
    <source>
        <dbReference type="EMBL" id="CAH2257819.1"/>
    </source>
</evidence>
<dbReference type="Proteomes" id="UP000838756">
    <property type="component" value="Unassembled WGS sequence"/>
</dbReference>
<gene>
    <name evidence="1" type="primary">jg8966</name>
    <name evidence="1" type="ORF">PAEG_LOCUS23233</name>
</gene>
<sequence length="133" mass="15171">MKDTALEFVVALALVEQFVGFQDCRDLPLSSDFRQSYNIPAQLAHHFFQLYHLVVARSSRRSWHRNIGRKFLTLFAPPLPVPEIVEQPRPLLGWSATRDCGLLYIPITVMPSNDHTVQADCDGRARLLAIIKE</sequence>